<gene>
    <name evidence="2" type="ORF">DEJ46_05735</name>
</gene>
<accession>A0A5P2AKL0</accession>
<dbReference type="InterPro" id="IPR043733">
    <property type="entry name" value="DUF5677"/>
</dbReference>
<name>A0A5P2AKL0_STRVZ</name>
<sequence>MEFEAAHLAIQELVRAFEEVAGSSAEVREEYRALFWAAYGWWAKITRTSQAISMMTKAGLGVEADPLARVVIEHTLTLHWLVDEAPESMAALEEEGAESRDKLRTEAIEAEWKVPAGIEEPELPPKGDEHPLRADIVTFKGLTQLYGEKDDYVAYRILSGHVHASELGSKAYLEAGDDGSVSLRSSAGGDALAPLTHAAYCLIQAARLVEAMLISDRLSRAVSRAPILLGHNPPRPQLTRRPPKEEKPLPRLTLTAGELADAERLAEVACAALRDAGATLSTPMKSQKRRRVMVDVTAMPRPPETHS</sequence>
<feature type="region of interest" description="Disordered" evidence="1">
    <location>
        <begin position="227"/>
        <end position="249"/>
    </location>
</feature>
<dbReference type="Pfam" id="PF18928">
    <property type="entry name" value="DUF5677"/>
    <property type="match status" value="1"/>
</dbReference>
<protein>
    <submittedName>
        <fullName evidence="2">Uncharacterized protein</fullName>
    </submittedName>
</protein>
<evidence type="ECO:0000313" key="3">
    <source>
        <dbReference type="Proteomes" id="UP000324106"/>
    </source>
</evidence>
<reference evidence="2 3" key="1">
    <citation type="submission" date="2018-05" db="EMBL/GenBank/DDBJ databases">
        <title>Streptomyces venezuelae.</title>
        <authorList>
            <person name="Kim W."/>
            <person name="Lee N."/>
            <person name="Cho B.-K."/>
        </authorList>
    </citation>
    <scope>NUCLEOTIDE SEQUENCE [LARGE SCALE GENOMIC DNA]</scope>
    <source>
        <strain evidence="2 3">ATCC 15068</strain>
    </source>
</reference>
<dbReference type="EMBL" id="CP029194">
    <property type="protein sequence ID" value="QES18645.1"/>
    <property type="molecule type" value="Genomic_DNA"/>
</dbReference>
<dbReference type="OrthoDB" id="3693859at2"/>
<organism evidence="2 3">
    <name type="scientific">Streptomyces venezuelae</name>
    <dbReference type="NCBI Taxonomy" id="54571"/>
    <lineage>
        <taxon>Bacteria</taxon>
        <taxon>Bacillati</taxon>
        <taxon>Actinomycetota</taxon>
        <taxon>Actinomycetes</taxon>
        <taxon>Kitasatosporales</taxon>
        <taxon>Streptomycetaceae</taxon>
        <taxon>Streptomyces</taxon>
    </lineage>
</organism>
<dbReference type="RefSeq" id="WP_150264465.1">
    <property type="nucleotide sequence ID" value="NZ_CP029194.1"/>
</dbReference>
<dbReference type="AlphaFoldDB" id="A0A5P2AKL0"/>
<dbReference type="Proteomes" id="UP000324106">
    <property type="component" value="Chromosome"/>
</dbReference>
<evidence type="ECO:0000256" key="1">
    <source>
        <dbReference type="SAM" id="MobiDB-lite"/>
    </source>
</evidence>
<evidence type="ECO:0000313" key="2">
    <source>
        <dbReference type="EMBL" id="QES18645.1"/>
    </source>
</evidence>
<proteinExistence type="predicted"/>